<protein>
    <submittedName>
        <fullName evidence="8">Protein I'm not dead yet-like isoform X1</fullName>
    </submittedName>
</protein>
<dbReference type="GO" id="GO:0015141">
    <property type="term" value="F:succinate transmembrane transporter activity"/>
    <property type="evidence" value="ECO:0007669"/>
    <property type="project" value="TreeGrafter"/>
</dbReference>
<feature type="transmembrane region" description="Helical" evidence="6">
    <location>
        <begin position="533"/>
        <end position="558"/>
    </location>
</feature>
<comment type="similarity">
    <text evidence="2">Belongs to the SLC13A/DASS transporter (TC 2.A.47) family. NADC subfamily.</text>
</comment>
<feature type="transmembrane region" description="Helical" evidence="6">
    <location>
        <begin position="258"/>
        <end position="277"/>
    </location>
</feature>
<keyword evidence="3 6" id="KW-0812">Transmembrane</keyword>
<feature type="transmembrane region" description="Helical" evidence="6">
    <location>
        <begin position="139"/>
        <end position="158"/>
    </location>
</feature>
<keyword evidence="5 6" id="KW-0472">Membrane</keyword>
<keyword evidence="7" id="KW-1185">Reference proteome</keyword>
<organism evidence="7 8">
    <name type="scientific">Trichoplusia ni</name>
    <name type="common">Cabbage looper</name>
    <dbReference type="NCBI Taxonomy" id="7111"/>
    <lineage>
        <taxon>Eukaryota</taxon>
        <taxon>Metazoa</taxon>
        <taxon>Ecdysozoa</taxon>
        <taxon>Arthropoda</taxon>
        <taxon>Hexapoda</taxon>
        <taxon>Insecta</taxon>
        <taxon>Pterygota</taxon>
        <taxon>Neoptera</taxon>
        <taxon>Endopterygota</taxon>
        <taxon>Lepidoptera</taxon>
        <taxon>Glossata</taxon>
        <taxon>Ditrysia</taxon>
        <taxon>Noctuoidea</taxon>
        <taxon>Noctuidae</taxon>
        <taxon>Plusiinae</taxon>
        <taxon>Trichoplusia</taxon>
    </lineage>
</organism>
<dbReference type="Proteomes" id="UP000322000">
    <property type="component" value="Chromosome 18"/>
</dbReference>
<evidence type="ECO:0000256" key="2">
    <source>
        <dbReference type="ARBA" id="ARBA00006772"/>
    </source>
</evidence>
<feature type="transmembrane region" description="Helical" evidence="6">
    <location>
        <begin position="322"/>
        <end position="343"/>
    </location>
</feature>
<dbReference type="InterPro" id="IPR001898">
    <property type="entry name" value="SLC13A/DASS"/>
</dbReference>
<dbReference type="GeneID" id="113503187"/>
<dbReference type="RefSeq" id="XP_026740822.1">
    <property type="nucleotide sequence ID" value="XM_026885021.1"/>
</dbReference>
<dbReference type="GO" id="GO:0015137">
    <property type="term" value="F:citrate transmembrane transporter activity"/>
    <property type="evidence" value="ECO:0007669"/>
    <property type="project" value="TreeGrafter"/>
</dbReference>
<dbReference type="GO" id="GO:0005886">
    <property type="term" value="C:plasma membrane"/>
    <property type="evidence" value="ECO:0007669"/>
    <property type="project" value="TreeGrafter"/>
</dbReference>
<dbReference type="AlphaFoldDB" id="A0A7E5WKG1"/>
<feature type="transmembrane region" description="Helical" evidence="6">
    <location>
        <begin position="473"/>
        <end position="496"/>
    </location>
</feature>
<dbReference type="PANTHER" id="PTHR10283">
    <property type="entry name" value="SOLUTE CARRIER FAMILY 13 MEMBER"/>
    <property type="match status" value="1"/>
</dbReference>
<gene>
    <name evidence="8" type="primary">LOC113503187</name>
</gene>
<evidence type="ECO:0000256" key="1">
    <source>
        <dbReference type="ARBA" id="ARBA00004141"/>
    </source>
</evidence>
<feature type="transmembrane region" description="Helical" evidence="6">
    <location>
        <begin position="449"/>
        <end position="466"/>
    </location>
</feature>
<dbReference type="OrthoDB" id="6493944at2759"/>
<name>A0A7E5WKG1_TRINI</name>
<feature type="transmembrane region" description="Helical" evidence="6">
    <location>
        <begin position="61"/>
        <end position="89"/>
    </location>
</feature>
<proteinExistence type="inferred from homology"/>
<dbReference type="KEGG" id="tnl:113503187"/>
<dbReference type="InParanoid" id="A0A7E5WKG1"/>
<feature type="transmembrane region" description="Helical" evidence="6">
    <location>
        <begin position="508"/>
        <end position="526"/>
    </location>
</feature>
<evidence type="ECO:0000256" key="3">
    <source>
        <dbReference type="ARBA" id="ARBA00022692"/>
    </source>
</evidence>
<comment type="subcellular location">
    <subcellularLocation>
        <location evidence="1">Membrane</location>
        <topology evidence="1">Multi-pass membrane protein</topology>
    </subcellularLocation>
</comment>
<keyword evidence="4 6" id="KW-1133">Transmembrane helix</keyword>
<accession>A0A7E5WKG1</accession>
<sequence length="579" mass="65595">MDKTADSESSETNLVIIPRRDRLKLFCRTYWRTLVVFITPIILLPIVFITTERAYKSFYVFLMMIVFWTLDVLHPSVLAIIPIAISCILDGLGKSFISEMYVRNDLLDCFGVLIIVIAVENCNVHKRLALKVLLVFGCSHYRLSFLLFFTSTFLSMWVSNTLACGLMMPIVKAILLELEKMGILEMYQTVGKAQQISTRHEQNVPRPSDITVFYYLGIAYSSSIGDMATMMGSQTNQLFKIYCETIFPAGPKIEFPHFMLLNLPGVLVMETLLYLWMNFNFLGMFRNRSTIEVAMTEEETQYMNTLLATQYQQMGKVQFHEFVVASIAVLACLLQATISTAHIDQAIHSSTEFHNHFRVSSPCLICVTILFLMPTKLDFMKYFKKNAEGNNDPLPSTQSKSCLNWNMVHTEMEWSVLLITAGSSTLFESLKDSGMHAEFESFLLLFEGWPPYALVFIIVVFCKILTEFASNFCVVYGLLPTIARVSVICGINPHYLMMSATLASSLPFHLVTGAGVNAMVCAYVHIPPWRMMYAGLGPSLIAIIVVWLTVAVWSTAIWTDITLDPDWSDVNVFQIFRKG</sequence>
<reference evidence="8" key="1">
    <citation type="submission" date="2025-08" db="UniProtKB">
        <authorList>
            <consortium name="RefSeq"/>
        </authorList>
    </citation>
    <scope>IDENTIFICATION</scope>
</reference>
<evidence type="ECO:0000256" key="4">
    <source>
        <dbReference type="ARBA" id="ARBA00022989"/>
    </source>
</evidence>
<evidence type="ECO:0000256" key="6">
    <source>
        <dbReference type="SAM" id="Phobius"/>
    </source>
</evidence>
<evidence type="ECO:0000313" key="8">
    <source>
        <dbReference type="RefSeq" id="XP_026740822.1"/>
    </source>
</evidence>
<evidence type="ECO:0000256" key="5">
    <source>
        <dbReference type="ARBA" id="ARBA00023136"/>
    </source>
</evidence>
<dbReference type="PANTHER" id="PTHR10283:SF82">
    <property type="entry name" value="SOLUTE CARRIER FAMILY 13 MEMBER 2"/>
    <property type="match status" value="1"/>
</dbReference>
<evidence type="ECO:0000313" key="7">
    <source>
        <dbReference type="Proteomes" id="UP000322000"/>
    </source>
</evidence>
<feature type="transmembrane region" description="Helical" evidence="6">
    <location>
        <begin position="355"/>
        <end position="373"/>
    </location>
</feature>
<dbReference type="Pfam" id="PF00939">
    <property type="entry name" value="Na_sulph_symp"/>
    <property type="match status" value="1"/>
</dbReference>
<feature type="transmembrane region" description="Helical" evidence="6">
    <location>
        <begin position="29"/>
        <end position="49"/>
    </location>
</feature>